<dbReference type="Proteomes" id="UP000433876">
    <property type="component" value="Unassembled WGS sequence"/>
</dbReference>
<dbReference type="Gene3D" id="3.50.50.100">
    <property type="match status" value="1"/>
</dbReference>
<name>A0A8S8ZKB4_SORMA</name>
<dbReference type="PANTHER" id="PTHR43735:SF24">
    <property type="entry name" value="NUCLEOTIDE-DISULPHIDE OXIDOREDUCTASE AMID-LIKE, PUTATIVE (AFU_ORTHOLOGUE AFUA_1G17180)-RELATED"/>
    <property type="match status" value="1"/>
</dbReference>
<dbReference type="EMBL" id="NMPR01000102">
    <property type="protein sequence ID" value="KAA8630493.1"/>
    <property type="molecule type" value="Genomic_DNA"/>
</dbReference>
<evidence type="ECO:0000259" key="1">
    <source>
        <dbReference type="Pfam" id="PF07992"/>
    </source>
</evidence>
<organism evidence="2 3">
    <name type="scientific">Sordaria macrospora</name>
    <dbReference type="NCBI Taxonomy" id="5147"/>
    <lineage>
        <taxon>Eukaryota</taxon>
        <taxon>Fungi</taxon>
        <taxon>Dikarya</taxon>
        <taxon>Ascomycota</taxon>
        <taxon>Pezizomycotina</taxon>
        <taxon>Sordariomycetes</taxon>
        <taxon>Sordariomycetidae</taxon>
        <taxon>Sordariales</taxon>
        <taxon>Sordariaceae</taxon>
        <taxon>Sordaria</taxon>
    </lineage>
</organism>
<sequence length="433" mass="46894">MGSIAIDDATMSRPPFKVLVVGGSYGGLSAALNLQDICSGRAARCGPDAKKAALDGTSAGHDGPQFAVDITVVDERDGFYHLIGSPLAFADESYAEKCWVKYEDVPALQQSPNNIRILRGSVQSIDQERKVAKVLGAESGPEPTELKYDYLIAAAGLRRVFPVVPQSLLRKQYLFEAGEHIQAATANRHGVAVVGGGAVGIEMAAELKLVCPDLKVTLIHSRDKLLSAEPLPDEVKDRSLELVHEAGVDVLMSHRVDKTEEFVDNGHKAYKVYFTNGHTLVADSVIMAISRSVPSTTFLPREVLNEQGYVKIQPSLHFPSETPNSDDHLAIGDLVKWSGIKRCGGAMHMGYLAANNIHMRMKQAVSGTEPTYLELDEIPPMIGLAVGKKAVAYWPTNGVSSGEDVNKLFFGDDLGFDICWNHLRLGGYDVIKA</sequence>
<dbReference type="GO" id="GO:0050660">
    <property type="term" value="F:flavin adenine dinucleotide binding"/>
    <property type="evidence" value="ECO:0007669"/>
    <property type="project" value="TreeGrafter"/>
</dbReference>
<dbReference type="PRINTS" id="PR00411">
    <property type="entry name" value="PNDRDTASEI"/>
</dbReference>
<dbReference type="InterPro" id="IPR023753">
    <property type="entry name" value="FAD/NAD-binding_dom"/>
</dbReference>
<dbReference type="SUPFAM" id="SSF51905">
    <property type="entry name" value="FAD/NAD(P)-binding domain"/>
    <property type="match status" value="1"/>
</dbReference>
<dbReference type="VEuPathDB" id="FungiDB:SMAC_07439"/>
<dbReference type="PANTHER" id="PTHR43735">
    <property type="entry name" value="APOPTOSIS-INDUCING FACTOR 1"/>
    <property type="match status" value="1"/>
</dbReference>
<protein>
    <recommendedName>
        <fullName evidence="1">FAD/NAD(P)-binding domain-containing protein</fullName>
    </recommendedName>
</protein>
<proteinExistence type="predicted"/>
<reference evidence="2 3" key="1">
    <citation type="submission" date="2017-07" db="EMBL/GenBank/DDBJ databases">
        <title>Genome sequence of the Sordaria macrospora wild type strain R19027.</title>
        <authorList>
            <person name="Nowrousian M."/>
            <person name="Teichert I."/>
            <person name="Kueck U."/>
        </authorList>
    </citation>
    <scope>NUCLEOTIDE SEQUENCE [LARGE SCALE GENOMIC DNA]</scope>
    <source>
        <strain evidence="2 3">R19027</strain>
        <tissue evidence="2">Mycelium</tissue>
    </source>
</reference>
<feature type="domain" description="FAD/NAD(P)-binding" evidence="1">
    <location>
        <begin position="16"/>
        <end position="350"/>
    </location>
</feature>
<evidence type="ECO:0000313" key="3">
    <source>
        <dbReference type="Proteomes" id="UP000433876"/>
    </source>
</evidence>
<gene>
    <name evidence="2" type="ORF">SMACR_07439</name>
</gene>
<dbReference type="AlphaFoldDB" id="A0A8S8ZKB4"/>
<accession>A0A8S8ZKB4</accession>
<dbReference type="GO" id="GO:0004174">
    <property type="term" value="F:electron-transferring-flavoprotein dehydrogenase activity"/>
    <property type="evidence" value="ECO:0007669"/>
    <property type="project" value="TreeGrafter"/>
</dbReference>
<comment type="caution">
    <text evidence="2">The sequence shown here is derived from an EMBL/GenBank/DDBJ whole genome shotgun (WGS) entry which is preliminary data.</text>
</comment>
<dbReference type="InterPro" id="IPR036188">
    <property type="entry name" value="FAD/NAD-bd_sf"/>
</dbReference>
<dbReference type="Pfam" id="PF07992">
    <property type="entry name" value="Pyr_redox_2"/>
    <property type="match status" value="1"/>
</dbReference>
<dbReference type="GO" id="GO:0005737">
    <property type="term" value="C:cytoplasm"/>
    <property type="evidence" value="ECO:0007669"/>
    <property type="project" value="TreeGrafter"/>
</dbReference>
<evidence type="ECO:0000313" key="2">
    <source>
        <dbReference type="EMBL" id="KAA8630493.1"/>
    </source>
</evidence>
<dbReference type="OMA" id="HMGHYAG"/>
<dbReference type="PRINTS" id="PR00368">
    <property type="entry name" value="FADPNR"/>
</dbReference>